<name>A0AAW4L264_9BACT</name>
<comment type="caution">
    <text evidence="1">The sequence shown here is derived from an EMBL/GenBank/DDBJ whole genome shotgun (WGS) entry which is preliminary data.</text>
</comment>
<keyword evidence="2" id="KW-1185">Reference proteome</keyword>
<proteinExistence type="predicted"/>
<evidence type="ECO:0000313" key="2">
    <source>
        <dbReference type="Proteomes" id="UP000811899"/>
    </source>
</evidence>
<dbReference type="InterPro" id="IPR016181">
    <property type="entry name" value="Acyl_CoA_acyltransferase"/>
</dbReference>
<organism evidence="1 2">
    <name type="scientific">Geoanaerobacter pelophilus</name>
    <dbReference type="NCBI Taxonomy" id="60036"/>
    <lineage>
        <taxon>Bacteria</taxon>
        <taxon>Pseudomonadati</taxon>
        <taxon>Thermodesulfobacteriota</taxon>
        <taxon>Desulfuromonadia</taxon>
        <taxon>Geobacterales</taxon>
        <taxon>Geobacteraceae</taxon>
        <taxon>Geoanaerobacter</taxon>
    </lineage>
</organism>
<dbReference type="EMBL" id="JAHCVJ010000001">
    <property type="protein sequence ID" value="MBT0662725.1"/>
    <property type="molecule type" value="Genomic_DNA"/>
</dbReference>
<evidence type="ECO:0000313" key="1">
    <source>
        <dbReference type="EMBL" id="MBT0662725.1"/>
    </source>
</evidence>
<dbReference type="SUPFAM" id="SSF55729">
    <property type="entry name" value="Acyl-CoA N-acyltransferases (Nat)"/>
    <property type="match status" value="1"/>
</dbReference>
<reference evidence="1 2" key="1">
    <citation type="submission" date="2021-05" db="EMBL/GenBank/DDBJ databases">
        <title>The draft genome of Geobacter pelophilus DSM 12255.</title>
        <authorList>
            <person name="Xu Z."/>
            <person name="Masuda Y."/>
            <person name="Itoh H."/>
            <person name="Senoo K."/>
        </authorList>
    </citation>
    <scope>NUCLEOTIDE SEQUENCE [LARGE SCALE GENOMIC DNA]</scope>
    <source>
        <strain evidence="1 2">DSM 12255</strain>
    </source>
</reference>
<gene>
    <name evidence="1" type="ORF">KI809_00275</name>
</gene>
<dbReference type="RefSeq" id="WP_214169526.1">
    <property type="nucleotide sequence ID" value="NZ_JAHCVJ010000001.1"/>
</dbReference>
<dbReference type="CDD" id="cd04301">
    <property type="entry name" value="NAT_SF"/>
    <property type="match status" value="1"/>
</dbReference>
<sequence length="331" mass="37904">MSDEEVKYFSYPASDELLDKYCALFKTVYGDSESFQKRIQWELLQYPSKLPVTLFCAEVNDTIVGVTIRHPVEILHKGKVLSAFFASNSMVHPEYRGKGLIRELYTMAAAAGGLQLSKGTADEMYKVLKKIGYQDIIPNTYQVCIVDPIKWALKKIGFRNLACNSLGMGAFLVKGYSELHTISDDLQDFCDRAQRDGIIKDLQYLMWRYLEIPHRSYRLFLRKSDDKAVSLIVLRVTGSTVYLVDLLWDVKTLDEPEASVMFAKSFARDARASKLIAWATLKQMRDALSRNYFFNRGETPHFSCYSGQLDNEIIDWSSLHFVHGDGDIEYL</sequence>
<dbReference type="Proteomes" id="UP000811899">
    <property type="component" value="Unassembled WGS sequence"/>
</dbReference>
<dbReference type="Gene3D" id="3.40.630.30">
    <property type="match status" value="1"/>
</dbReference>
<dbReference type="AlphaFoldDB" id="A0AAW4L264"/>
<dbReference type="Pfam" id="PF13527">
    <property type="entry name" value="Acetyltransf_9"/>
    <property type="match status" value="1"/>
</dbReference>
<accession>A0AAW4L264</accession>
<protein>
    <submittedName>
        <fullName evidence="1">GNAT family N-acetyltransferase</fullName>
    </submittedName>
</protein>